<dbReference type="PANTHER" id="PTHR39428:SF1">
    <property type="entry name" value="F420H(2)-DEPENDENT QUINONE REDUCTASE RV1261C"/>
    <property type="match status" value="1"/>
</dbReference>
<evidence type="ECO:0000313" key="4">
    <source>
        <dbReference type="Proteomes" id="UP001239626"/>
    </source>
</evidence>
<dbReference type="RefSeq" id="WP_307494362.1">
    <property type="nucleotide sequence ID" value="NZ_JAUSVB010000006.1"/>
</dbReference>
<protein>
    <submittedName>
        <fullName evidence="3">Deazaflavin-dependent oxidoreductase (Nitroreductase family)</fullName>
    </submittedName>
</protein>
<comment type="similarity">
    <text evidence="1">Belongs to the F420H(2)-dependent quinone reductase family.</text>
</comment>
<evidence type="ECO:0000256" key="1">
    <source>
        <dbReference type="ARBA" id="ARBA00008710"/>
    </source>
</evidence>
<dbReference type="Gene3D" id="2.30.110.10">
    <property type="entry name" value="Electron Transport, Fmn-binding Protein, Chain A"/>
    <property type="match status" value="1"/>
</dbReference>
<sequence>MDNGYNAAIIEEFRASNGRLGGSWTGYAVILIHQIGARSAVERTTPLSCFPVGDDRWAIVASNGGSERHPDWYYNLKANPVITVELGADTFTVLAEELHGTARAALWPTLVADVPRLGDLQAGVVRQIPVFILTRQQGQLSPTRPARVARDLAHGSTY</sequence>
<evidence type="ECO:0000313" key="3">
    <source>
        <dbReference type="EMBL" id="MDQ0375561.1"/>
    </source>
</evidence>
<keyword evidence="4" id="KW-1185">Reference proteome</keyword>
<evidence type="ECO:0000256" key="2">
    <source>
        <dbReference type="ARBA" id="ARBA00049106"/>
    </source>
</evidence>
<dbReference type="PANTHER" id="PTHR39428">
    <property type="entry name" value="F420H(2)-DEPENDENT QUINONE REDUCTASE RV1261C"/>
    <property type="match status" value="1"/>
</dbReference>
<name>A0ABU0EKI9_9CELL</name>
<comment type="caution">
    <text evidence="3">The sequence shown here is derived from an EMBL/GenBank/DDBJ whole genome shotgun (WGS) entry which is preliminary data.</text>
</comment>
<dbReference type="Proteomes" id="UP001239626">
    <property type="component" value="Unassembled WGS sequence"/>
</dbReference>
<gene>
    <name evidence="3" type="ORF">J2X26_003899</name>
</gene>
<dbReference type="InterPro" id="IPR004378">
    <property type="entry name" value="F420H2_quin_Rdtase"/>
</dbReference>
<reference evidence="3 4" key="1">
    <citation type="submission" date="2023-07" db="EMBL/GenBank/DDBJ databases">
        <title>Sorghum-associated microbial communities from plants grown in Nebraska, USA.</title>
        <authorList>
            <person name="Schachtman D."/>
        </authorList>
    </citation>
    <scope>NUCLEOTIDE SEQUENCE [LARGE SCALE GENOMIC DNA]</scope>
    <source>
        <strain evidence="3 4">BE332</strain>
    </source>
</reference>
<dbReference type="InterPro" id="IPR012349">
    <property type="entry name" value="Split_barrel_FMN-bd"/>
</dbReference>
<organism evidence="3 4">
    <name type="scientific">Cellulomonas humilata</name>
    <dbReference type="NCBI Taxonomy" id="144055"/>
    <lineage>
        <taxon>Bacteria</taxon>
        <taxon>Bacillati</taxon>
        <taxon>Actinomycetota</taxon>
        <taxon>Actinomycetes</taxon>
        <taxon>Micrococcales</taxon>
        <taxon>Cellulomonadaceae</taxon>
        <taxon>Cellulomonas</taxon>
    </lineage>
</organism>
<proteinExistence type="inferred from homology"/>
<dbReference type="Pfam" id="PF04075">
    <property type="entry name" value="F420H2_quin_red"/>
    <property type="match status" value="1"/>
</dbReference>
<dbReference type="EMBL" id="JAUSVB010000006">
    <property type="protein sequence ID" value="MDQ0375561.1"/>
    <property type="molecule type" value="Genomic_DNA"/>
</dbReference>
<comment type="catalytic activity">
    <reaction evidence="2">
        <text>oxidized coenzyme F420-(gamma-L-Glu)(n) + a quinol + H(+) = reduced coenzyme F420-(gamma-L-Glu)(n) + a quinone</text>
        <dbReference type="Rhea" id="RHEA:39663"/>
        <dbReference type="Rhea" id="RHEA-COMP:12939"/>
        <dbReference type="Rhea" id="RHEA-COMP:14378"/>
        <dbReference type="ChEBI" id="CHEBI:15378"/>
        <dbReference type="ChEBI" id="CHEBI:24646"/>
        <dbReference type="ChEBI" id="CHEBI:132124"/>
        <dbReference type="ChEBI" id="CHEBI:133980"/>
        <dbReference type="ChEBI" id="CHEBI:139511"/>
    </reaction>
</comment>
<accession>A0ABU0EKI9</accession>
<dbReference type="NCBIfam" id="TIGR00026">
    <property type="entry name" value="hi_GC_TIGR00026"/>
    <property type="match status" value="1"/>
</dbReference>